<dbReference type="Proteomes" id="UP000009172">
    <property type="component" value="Unassembled WGS sequence"/>
</dbReference>
<sequence>MATTLLEYLTQPNPVVDNSNSLKGFPTKCVPKEDIQVVNWDDFTYETLMSCYGAVLATQFNRPLPEISPPLCRIEGEVIDEDSLDHLLTRSISSIVNESLRIAWRGYYSDYPNLVIDMTRGSRARASQNNPAAPRPPHDRQQSSSASTDHTPVFPDWAGVQADLGPVSHLNRCPGDTKLSSKWQSDTDMDKEYHDWPYAQLIKYCGETWNTRYGYLITDKELVVLRISRAMIPQSYRDDGRGGEYRPVEMKSIPWNNSGKGKLTVKLSLWWIHMMAAAPECDTTIGPEYPPIDAWVPRLQEGGYRHTTTGLFSKKLPKNAKEISPRRAARGIVTPPRQRQPSGSPPEGHHSSPNQQSPQHPTKEEITDIRWIPERSRWQYRTRRGSVGLMRHGDPIWSSDGGYYYILPTREGGSRWVRAESEEEEDEEEEEDDDIDENESSRYRRH</sequence>
<dbReference type="AlphaFoldDB" id="F2RQZ6"/>
<feature type="compositionally biased region" description="Low complexity" evidence="1">
    <location>
        <begin position="335"/>
        <end position="346"/>
    </location>
</feature>
<gene>
    <name evidence="2" type="ORF">TESG_08299</name>
</gene>
<feature type="region of interest" description="Disordered" evidence="1">
    <location>
        <begin position="122"/>
        <end position="152"/>
    </location>
</feature>
<name>F2RQZ6_TRIT1</name>
<feature type="compositionally biased region" description="Acidic residues" evidence="1">
    <location>
        <begin position="421"/>
        <end position="438"/>
    </location>
</feature>
<dbReference type="OrthoDB" id="4187917at2759"/>
<evidence type="ECO:0000256" key="1">
    <source>
        <dbReference type="SAM" id="MobiDB-lite"/>
    </source>
</evidence>
<dbReference type="HOGENOM" id="CLU_036015_0_0_1"/>
<dbReference type="EMBL" id="GG698480">
    <property type="protein sequence ID" value="EGD93745.1"/>
    <property type="molecule type" value="Genomic_DNA"/>
</dbReference>
<accession>F2RQZ6</accession>
<evidence type="ECO:0000313" key="3">
    <source>
        <dbReference type="Proteomes" id="UP000009172"/>
    </source>
</evidence>
<keyword evidence="3" id="KW-1185">Reference proteome</keyword>
<protein>
    <submittedName>
        <fullName evidence="2">Uncharacterized protein</fullName>
    </submittedName>
</protein>
<evidence type="ECO:0000313" key="2">
    <source>
        <dbReference type="EMBL" id="EGD93745.1"/>
    </source>
</evidence>
<feature type="region of interest" description="Disordered" evidence="1">
    <location>
        <begin position="307"/>
        <end position="369"/>
    </location>
</feature>
<feature type="region of interest" description="Disordered" evidence="1">
    <location>
        <begin position="410"/>
        <end position="446"/>
    </location>
</feature>
<reference evidence="3" key="1">
    <citation type="journal article" date="2012" name="MBio">
        <title>Comparative genome analysis of Trichophyton rubrum and related dermatophytes reveals candidate genes involved in infection.</title>
        <authorList>
            <person name="Martinez D.A."/>
            <person name="Oliver B.G."/>
            <person name="Graeser Y."/>
            <person name="Goldberg J.M."/>
            <person name="Li W."/>
            <person name="Martinez-Rossi N.M."/>
            <person name="Monod M."/>
            <person name="Shelest E."/>
            <person name="Barton R.C."/>
            <person name="Birch E."/>
            <person name="Brakhage A.A."/>
            <person name="Chen Z."/>
            <person name="Gurr S.J."/>
            <person name="Heiman D."/>
            <person name="Heitman J."/>
            <person name="Kosti I."/>
            <person name="Rossi A."/>
            <person name="Saif S."/>
            <person name="Samalova M."/>
            <person name="Saunders C.W."/>
            <person name="Shea T."/>
            <person name="Summerbell R.C."/>
            <person name="Xu J."/>
            <person name="Young S."/>
            <person name="Zeng Q."/>
            <person name="Birren B.W."/>
            <person name="Cuomo C.A."/>
            <person name="White T.C."/>
        </authorList>
    </citation>
    <scope>NUCLEOTIDE SEQUENCE [LARGE SCALE GENOMIC DNA]</scope>
    <source>
        <strain evidence="3">CBS 112818</strain>
    </source>
</reference>
<proteinExistence type="predicted"/>
<organism evidence="2 3">
    <name type="scientific">Trichophyton tonsurans (strain CBS 112818)</name>
    <name type="common">Scalp ringworm fungus</name>
    <dbReference type="NCBI Taxonomy" id="647933"/>
    <lineage>
        <taxon>Eukaryota</taxon>
        <taxon>Fungi</taxon>
        <taxon>Dikarya</taxon>
        <taxon>Ascomycota</taxon>
        <taxon>Pezizomycotina</taxon>
        <taxon>Eurotiomycetes</taxon>
        <taxon>Eurotiomycetidae</taxon>
        <taxon>Onygenales</taxon>
        <taxon>Arthrodermataceae</taxon>
        <taxon>Trichophyton</taxon>
    </lineage>
</organism>